<dbReference type="EMBL" id="CABFNB010000097">
    <property type="protein sequence ID" value="VTZ61909.1"/>
    <property type="molecule type" value="Genomic_DNA"/>
</dbReference>
<dbReference type="Pfam" id="PF00990">
    <property type="entry name" value="GGDEF"/>
    <property type="match status" value="1"/>
</dbReference>
<feature type="domain" description="GGDEF" evidence="3">
    <location>
        <begin position="171"/>
        <end position="303"/>
    </location>
</feature>
<dbReference type="CDD" id="cd01949">
    <property type="entry name" value="GGDEF"/>
    <property type="match status" value="1"/>
</dbReference>
<dbReference type="GO" id="GO:0005886">
    <property type="term" value="C:plasma membrane"/>
    <property type="evidence" value="ECO:0007669"/>
    <property type="project" value="TreeGrafter"/>
</dbReference>
<dbReference type="Proteomes" id="UP000507954">
    <property type="component" value="Unassembled WGS sequence"/>
</dbReference>
<protein>
    <recommendedName>
        <fullName evidence="1">diguanylate cyclase</fullName>
        <ecNumber evidence="1">2.7.7.65</ecNumber>
    </recommendedName>
</protein>
<dbReference type="Gene3D" id="3.30.70.270">
    <property type="match status" value="1"/>
</dbReference>
<evidence type="ECO:0000256" key="2">
    <source>
        <dbReference type="ARBA" id="ARBA00034247"/>
    </source>
</evidence>
<dbReference type="GO" id="GO:1902201">
    <property type="term" value="P:negative regulation of bacterial-type flagellum-dependent cell motility"/>
    <property type="evidence" value="ECO:0007669"/>
    <property type="project" value="TreeGrafter"/>
</dbReference>
<dbReference type="GO" id="GO:0043709">
    <property type="term" value="P:cell adhesion involved in single-species biofilm formation"/>
    <property type="evidence" value="ECO:0007669"/>
    <property type="project" value="TreeGrafter"/>
</dbReference>
<proteinExistence type="predicted"/>
<dbReference type="SMART" id="SM00267">
    <property type="entry name" value="GGDEF"/>
    <property type="match status" value="1"/>
</dbReference>
<dbReference type="GO" id="GO:0052621">
    <property type="term" value="F:diguanylate cyclase activity"/>
    <property type="evidence" value="ECO:0007669"/>
    <property type="project" value="UniProtKB-EC"/>
</dbReference>
<evidence type="ECO:0000259" key="3">
    <source>
        <dbReference type="PROSITE" id="PS50887"/>
    </source>
</evidence>
<dbReference type="PANTHER" id="PTHR45138:SF9">
    <property type="entry name" value="DIGUANYLATE CYCLASE DGCM-RELATED"/>
    <property type="match status" value="1"/>
</dbReference>
<dbReference type="RefSeq" id="WP_018209401.1">
    <property type="nucleotide sequence ID" value="NZ_CABFNB010000097.1"/>
</dbReference>
<dbReference type="AlphaFoldDB" id="A0A508X150"/>
<dbReference type="PANTHER" id="PTHR45138">
    <property type="entry name" value="REGULATORY COMPONENTS OF SENSORY TRANSDUCTION SYSTEM"/>
    <property type="match status" value="1"/>
</dbReference>
<accession>A0A508X150</accession>
<organism evidence="4">
    <name type="scientific">Sinorhizobium medicae</name>
    <dbReference type="NCBI Taxonomy" id="110321"/>
    <lineage>
        <taxon>Bacteria</taxon>
        <taxon>Pseudomonadati</taxon>
        <taxon>Pseudomonadota</taxon>
        <taxon>Alphaproteobacteria</taxon>
        <taxon>Hyphomicrobiales</taxon>
        <taxon>Rhizobiaceae</taxon>
        <taxon>Sinorhizobium/Ensifer group</taxon>
        <taxon>Sinorhizobium</taxon>
    </lineage>
</organism>
<comment type="catalytic activity">
    <reaction evidence="2">
        <text>2 GTP = 3',3'-c-di-GMP + 2 diphosphate</text>
        <dbReference type="Rhea" id="RHEA:24898"/>
        <dbReference type="ChEBI" id="CHEBI:33019"/>
        <dbReference type="ChEBI" id="CHEBI:37565"/>
        <dbReference type="ChEBI" id="CHEBI:58805"/>
        <dbReference type="EC" id="2.7.7.65"/>
    </reaction>
</comment>
<dbReference type="PROSITE" id="PS50887">
    <property type="entry name" value="GGDEF"/>
    <property type="match status" value="1"/>
</dbReference>
<evidence type="ECO:0000313" key="4">
    <source>
        <dbReference type="EMBL" id="VTZ61909.1"/>
    </source>
</evidence>
<evidence type="ECO:0000256" key="1">
    <source>
        <dbReference type="ARBA" id="ARBA00012528"/>
    </source>
</evidence>
<reference evidence="4" key="1">
    <citation type="submission" date="2019-06" db="EMBL/GenBank/DDBJ databases">
        <authorList>
            <person name="Le Quere A."/>
            <person name="Colella S."/>
        </authorList>
    </citation>
    <scope>NUCLEOTIDE SEQUENCE</scope>
    <source>
        <strain evidence="4">EmedicaeMD41</strain>
    </source>
</reference>
<dbReference type="InterPro" id="IPR000160">
    <property type="entry name" value="GGDEF_dom"/>
</dbReference>
<dbReference type="InterPro" id="IPR029787">
    <property type="entry name" value="Nucleotide_cyclase"/>
</dbReference>
<dbReference type="SUPFAM" id="SSF55073">
    <property type="entry name" value="Nucleotide cyclase"/>
    <property type="match status" value="1"/>
</dbReference>
<name>A0A508X150_9HYPH</name>
<dbReference type="InterPro" id="IPR050469">
    <property type="entry name" value="Diguanylate_Cyclase"/>
</dbReference>
<dbReference type="Gene3D" id="3.30.450.20">
    <property type="entry name" value="PAS domain"/>
    <property type="match status" value="1"/>
</dbReference>
<dbReference type="EC" id="2.7.7.65" evidence="1"/>
<dbReference type="InterPro" id="IPR043128">
    <property type="entry name" value="Rev_trsase/Diguanyl_cyclase"/>
</dbReference>
<dbReference type="FunFam" id="3.30.70.270:FF:000001">
    <property type="entry name" value="Diguanylate cyclase domain protein"/>
    <property type="match status" value="1"/>
</dbReference>
<dbReference type="NCBIfam" id="TIGR00254">
    <property type="entry name" value="GGDEF"/>
    <property type="match status" value="1"/>
</dbReference>
<gene>
    <name evidence="4" type="ORF">EMEDMD4_310158</name>
</gene>
<sequence>MTGDHLKALLGLQAATPVLIALYDPQDRLRYANEAFRSAYHVGKDEAPTWAEIMRRNHAAGRGTVLETDDLEGWIAATLHRRGKVPFRTVETDLHDGRWLLMTETVDQKGWMLCIASDITDVRAGERKLRQDRDFALRASQVDDLTSLPNRRYTMERLKEFIQNCAENPHMWGCVAIIDIDYFKAINDRFGHYRGDEVLLDFARQMQEFVRRSDCFGRIGGEEFMLILPDTTVSEANLILDRLLDKIRSARPLSNIPEFFYTCSVGLAEYREGDSVGDIYSRADAALYIAKREGRDRVSRFTLPGSGDEFSPDQTP</sequence>